<protein>
    <submittedName>
        <fullName evidence="12">Polyketide synthase</fullName>
    </submittedName>
</protein>
<dbReference type="InterPro" id="IPR013217">
    <property type="entry name" value="Methyltransf_12"/>
</dbReference>
<dbReference type="InterPro" id="IPR016036">
    <property type="entry name" value="Malonyl_transacylase_ACP-bd"/>
</dbReference>
<dbReference type="InterPro" id="IPR009081">
    <property type="entry name" value="PP-bd_ACP"/>
</dbReference>
<reference evidence="12 13" key="1">
    <citation type="submission" date="2018-02" db="EMBL/GenBank/DDBJ databases">
        <title>The genomes of Aspergillus section Nigri reveals drivers in fungal speciation.</title>
        <authorList>
            <consortium name="DOE Joint Genome Institute"/>
            <person name="Vesth T.C."/>
            <person name="Nybo J."/>
            <person name="Theobald S."/>
            <person name="Brandl J."/>
            <person name="Frisvad J.C."/>
            <person name="Nielsen K.F."/>
            <person name="Lyhne E.K."/>
            <person name="Kogle M.E."/>
            <person name="Kuo A."/>
            <person name="Riley R."/>
            <person name="Clum A."/>
            <person name="Nolan M."/>
            <person name="Lipzen A."/>
            <person name="Salamov A."/>
            <person name="Henrissat B."/>
            <person name="Wiebenga A."/>
            <person name="De vries R.P."/>
            <person name="Grigoriev I.V."/>
            <person name="Mortensen U.H."/>
            <person name="Andersen M.R."/>
            <person name="Baker S.E."/>
        </authorList>
    </citation>
    <scope>NUCLEOTIDE SEQUENCE [LARGE SCALE GENOMIC DNA]</scope>
    <source>
        <strain evidence="12 13">CBS 707.79</strain>
    </source>
</reference>
<dbReference type="SUPFAM" id="SSF50129">
    <property type="entry name" value="GroES-like"/>
    <property type="match status" value="1"/>
</dbReference>
<dbReference type="Gene3D" id="3.10.129.110">
    <property type="entry name" value="Polyketide synthase dehydratase"/>
    <property type="match status" value="1"/>
</dbReference>
<dbReference type="Pfam" id="PF00550">
    <property type="entry name" value="PP-binding"/>
    <property type="match status" value="1"/>
</dbReference>
<organism evidence="12 13">
    <name type="scientific">Aspergillus ellipticus CBS 707.79</name>
    <dbReference type="NCBI Taxonomy" id="1448320"/>
    <lineage>
        <taxon>Eukaryota</taxon>
        <taxon>Fungi</taxon>
        <taxon>Dikarya</taxon>
        <taxon>Ascomycota</taxon>
        <taxon>Pezizomycotina</taxon>
        <taxon>Eurotiomycetes</taxon>
        <taxon>Eurotiomycetidae</taxon>
        <taxon>Eurotiales</taxon>
        <taxon>Aspergillaceae</taxon>
        <taxon>Aspergillus</taxon>
        <taxon>Aspergillus subgen. Circumdati</taxon>
    </lineage>
</organism>
<feature type="domain" description="Ketosynthase family 3 (KS3)" evidence="10">
    <location>
        <begin position="7"/>
        <end position="433"/>
    </location>
</feature>
<feature type="domain" description="Carrier" evidence="9">
    <location>
        <begin position="2430"/>
        <end position="2507"/>
    </location>
</feature>
<dbReference type="GO" id="GO:0004312">
    <property type="term" value="F:fatty acid synthase activity"/>
    <property type="evidence" value="ECO:0007669"/>
    <property type="project" value="TreeGrafter"/>
</dbReference>
<dbReference type="Pfam" id="PF21089">
    <property type="entry name" value="PKS_DH_N"/>
    <property type="match status" value="1"/>
</dbReference>
<evidence type="ECO:0000256" key="5">
    <source>
        <dbReference type="ARBA" id="ARBA00023002"/>
    </source>
</evidence>
<dbReference type="SMART" id="SM00827">
    <property type="entry name" value="PKS_AT"/>
    <property type="match status" value="1"/>
</dbReference>
<evidence type="ECO:0000259" key="10">
    <source>
        <dbReference type="PROSITE" id="PS52004"/>
    </source>
</evidence>
<dbReference type="PROSITE" id="PS00012">
    <property type="entry name" value="PHOSPHOPANTETHEINE"/>
    <property type="match status" value="1"/>
</dbReference>
<keyword evidence="13" id="KW-1185">Reference proteome</keyword>
<dbReference type="InterPro" id="IPR049552">
    <property type="entry name" value="PKS_DH_N"/>
</dbReference>
<dbReference type="SUPFAM" id="SSF53335">
    <property type="entry name" value="S-adenosyl-L-methionine-dependent methyltransferases"/>
    <property type="match status" value="1"/>
</dbReference>
<keyword evidence="6" id="KW-0511">Multifunctional enzyme</keyword>
<dbReference type="SUPFAM" id="SSF47336">
    <property type="entry name" value="ACP-like"/>
    <property type="match status" value="1"/>
</dbReference>
<evidence type="ECO:0000313" key="13">
    <source>
        <dbReference type="Proteomes" id="UP000247810"/>
    </source>
</evidence>
<dbReference type="InterPro" id="IPR056501">
    <property type="entry name" value="NAD-bd_HRPKS_sdrA"/>
</dbReference>
<dbReference type="PROSITE" id="PS52004">
    <property type="entry name" value="KS3_2"/>
    <property type="match status" value="1"/>
</dbReference>
<dbReference type="InterPro" id="IPR057326">
    <property type="entry name" value="KR_dom"/>
</dbReference>
<dbReference type="InterPro" id="IPR032821">
    <property type="entry name" value="PKS_assoc"/>
</dbReference>
<dbReference type="InterPro" id="IPR014031">
    <property type="entry name" value="Ketoacyl_synth_C"/>
</dbReference>
<dbReference type="CDD" id="cd00833">
    <property type="entry name" value="PKS"/>
    <property type="match status" value="1"/>
</dbReference>
<dbReference type="InterPro" id="IPR050091">
    <property type="entry name" value="PKS_NRPS_Biosynth_Enz"/>
</dbReference>
<dbReference type="PANTHER" id="PTHR43775">
    <property type="entry name" value="FATTY ACID SYNTHASE"/>
    <property type="match status" value="1"/>
</dbReference>
<accession>A0A319DL08</accession>
<dbReference type="InterPro" id="IPR006162">
    <property type="entry name" value="Ppantetheine_attach_site"/>
</dbReference>
<dbReference type="GO" id="GO:0030639">
    <property type="term" value="P:polyketide biosynthetic process"/>
    <property type="evidence" value="ECO:0007669"/>
    <property type="project" value="UniProtKB-ARBA"/>
</dbReference>
<keyword evidence="2" id="KW-0597">Phosphoprotein</keyword>
<dbReference type="InterPro" id="IPR001227">
    <property type="entry name" value="Ac_transferase_dom_sf"/>
</dbReference>
<evidence type="ECO:0000256" key="6">
    <source>
        <dbReference type="ARBA" id="ARBA00023268"/>
    </source>
</evidence>
<dbReference type="GO" id="GO:1901336">
    <property type="term" value="P:lactone biosynthetic process"/>
    <property type="evidence" value="ECO:0007669"/>
    <property type="project" value="UniProtKB-ARBA"/>
</dbReference>
<dbReference type="Pfam" id="PF08240">
    <property type="entry name" value="ADH_N"/>
    <property type="match status" value="1"/>
</dbReference>
<dbReference type="Gene3D" id="1.10.1200.10">
    <property type="entry name" value="ACP-like"/>
    <property type="match status" value="1"/>
</dbReference>
<evidence type="ECO:0000256" key="4">
    <source>
        <dbReference type="ARBA" id="ARBA00022857"/>
    </source>
</evidence>
<evidence type="ECO:0000256" key="3">
    <source>
        <dbReference type="ARBA" id="ARBA00022679"/>
    </source>
</evidence>
<dbReference type="GO" id="GO:0006633">
    <property type="term" value="P:fatty acid biosynthetic process"/>
    <property type="evidence" value="ECO:0007669"/>
    <property type="project" value="InterPro"/>
</dbReference>
<keyword evidence="4" id="KW-0521">NADP</keyword>
<dbReference type="PANTHER" id="PTHR43775:SF29">
    <property type="entry name" value="ASPERFURANONE POLYKETIDE SYNTHASE AFOG-RELATED"/>
    <property type="match status" value="1"/>
</dbReference>
<feature type="active site" description="Proton donor; for dehydratase activity" evidence="8">
    <location>
        <position position="1146"/>
    </location>
</feature>
<dbReference type="InterPro" id="IPR014043">
    <property type="entry name" value="Acyl_transferase_dom"/>
</dbReference>
<dbReference type="InterPro" id="IPR020841">
    <property type="entry name" value="PKS_Beta-ketoAc_synthase_dom"/>
</dbReference>
<keyword evidence="3" id="KW-0808">Transferase</keyword>
<dbReference type="EMBL" id="KZ826069">
    <property type="protein sequence ID" value="PYH88738.1"/>
    <property type="molecule type" value="Genomic_DNA"/>
</dbReference>
<dbReference type="Pfam" id="PF23114">
    <property type="entry name" value="NAD-bd_HRPKS_sdrA"/>
    <property type="match status" value="1"/>
</dbReference>
<evidence type="ECO:0000256" key="8">
    <source>
        <dbReference type="PROSITE-ProRule" id="PRU01363"/>
    </source>
</evidence>
<feature type="active site" description="Proton acceptor; for dehydratase activity" evidence="8">
    <location>
        <position position="961"/>
    </location>
</feature>
<dbReference type="VEuPathDB" id="FungiDB:BO71DRAFT_467075"/>
<gene>
    <name evidence="12" type="ORF">BO71DRAFT_467075</name>
</gene>
<dbReference type="Pfam" id="PF16197">
    <property type="entry name" value="KAsynt_C_assoc"/>
    <property type="match status" value="1"/>
</dbReference>
<feature type="domain" description="PKS/mFAS DH" evidence="11">
    <location>
        <begin position="929"/>
        <end position="1236"/>
    </location>
</feature>
<dbReference type="FunFam" id="3.40.50.720:FF:000209">
    <property type="entry name" value="Polyketide synthase Pks12"/>
    <property type="match status" value="1"/>
</dbReference>
<dbReference type="Pfam" id="PF14765">
    <property type="entry name" value="PS-DH"/>
    <property type="match status" value="1"/>
</dbReference>
<dbReference type="SUPFAM" id="SSF55048">
    <property type="entry name" value="Probable ACP-binding domain of malonyl-CoA ACP transacylase"/>
    <property type="match status" value="1"/>
</dbReference>
<dbReference type="Pfam" id="PF00698">
    <property type="entry name" value="Acyl_transf_1"/>
    <property type="match status" value="1"/>
</dbReference>
<dbReference type="InterPro" id="IPR018201">
    <property type="entry name" value="Ketoacyl_synth_AS"/>
</dbReference>
<dbReference type="Pfam" id="PF02801">
    <property type="entry name" value="Ketoacyl-synt_C"/>
    <property type="match status" value="1"/>
</dbReference>
<dbReference type="InterPro" id="IPR029063">
    <property type="entry name" value="SAM-dependent_MTases_sf"/>
</dbReference>
<keyword evidence="5" id="KW-0560">Oxidoreductase</keyword>
<dbReference type="InterPro" id="IPR020806">
    <property type="entry name" value="PKS_PP-bd"/>
</dbReference>
<dbReference type="SMART" id="SM00823">
    <property type="entry name" value="PKS_PP"/>
    <property type="match status" value="1"/>
</dbReference>
<dbReference type="PROSITE" id="PS00606">
    <property type="entry name" value="KS3_1"/>
    <property type="match status" value="1"/>
</dbReference>
<dbReference type="CDD" id="cd05195">
    <property type="entry name" value="enoyl_red"/>
    <property type="match status" value="1"/>
</dbReference>
<dbReference type="InterPro" id="IPR011032">
    <property type="entry name" value="GroES-like_sf"/>
</dbReference>
<dbReference type="Pfam" id="PF00109">
    <property type="entry name" value="ketoacyl-synt"/>
    <property type="match status" value="1"/>
</dbReference>
<dbReference type="Gene3D" id="3.30.70.3290">
    <property type="match status" value="1"/>
</dbReference>
<dbReference type="InterPro" id="IPR020843">
    <property type="entry name" value="ER"/>
</dbReference>
<feature type="region of interest" description="C-terminal hotdog fold" evidence="8">
    <location>
        <begin position="1081"/>
        <end position="1236"/>
    </location>
</feature>
<evidence type="ECO:0000256" key="1">
    <source>
        <dbReference type="ARBA" id="ARBA00022450"/>
    </source>
</evidence>
<dbReference type="PROSITE" id="PS52019">
    <property type="entry name" value="PKS_MFAS_DH"/>
    <property type="match status" value="1"/>
</dbReference>
<dbReference type="SMART" id="SM00826">
    <property type="entry name" value="PKS_DH"/>
    <property type="match status" value="1"/>
</dbReference>
<keyword evidence="7" id="KW-0012">Acyltransferase</keyword>
<dbReference type="GO" id="GO:0004315">
    <property type="term" value="F:3-oxoacyl-[acyl-carrier-protein] synthase activity"/>
    <property type="evidence" value="ECO:0007669"/>
    <property type="project" value="InterPro"/>
</dbReference>
<evidence type="ECO:0000313" key="12">
    <source>
        <dbReference type="EMBL" id="PYH88738.1"/>
    </source>
</evidence>
<dbReference type="CDD" id="cd02440">
    <property type="entry name" value="AdoMet_MTases"/>
    <property type="match status" value="1"/>
</dbReference>
<dbReference type="Gene3D" id="3.90.180.10">
    <property type="entry name" value="Medium-chain alcohol dehydrogenases, catalytic domain"/>
    <property type="match status" value="1"/>
</dbReference>
<dbReference type="Gene3D" id="3.40.366.10">
    <property type="entry name" value="Malonyl-Coenzyme A Acyl Carrier Protein, domain 2"/>
    <property type="match status" value="1"/>
</dbReference>
<dbReference type="InterPro" id="IPR016039">
    <property type="entry name" value="Thiolase-like"/>
</dbReference>
<evidence type="ECO:0000256" key="7">
    <source>
        <dbReference type="ARBA" id="ARBA00023315"/>
    </source>
</evidence>
<dbReference type="Gene3D" id="3.40.50.720">
    <property type="entry name" value="NAD(P)-binding Rossmann-like Domain"/>
    <property type="match status" value="2"/>
</dbReference>
<dbReference type="Proteomes" id="UP000247810">
    <property type="component" value="Unassembled WGS sequence"/>
</dbReference>
<proteinExistence type="predicted"/>
<dbReference type="GO" id="GO:0016491">
    <property type="term" value="F:oxidoreductase activity"/>
    <property type="evidence" value="ECO:0007669"/>
    <property type="project" value="UniProtKB-KW"/>
</dbReference>
<dbReference type="InterPro" id="IPR049551">
    <property type="entry name" value="PKS_DH_C"/>
</dbReference>
<dbReference type="InterPro" id="IPR020807">
    <property type="entry name" value="PKS_DH"/>
</dbReference>
<dbReference type="InterPro" id="IPR042104">
    <property type="entry name" value="PKS_dehydratase_sf"/>
</dbReference>
<dbReference type="Pfam" id="PF08242">
    <property type="entry name" value="Methyltransf_12"/>
    <property type="match status" value="1"/>
</dbReference>
<dbReference type="PROSITE" id="PS50075">
    <property type="entry name" value="CARRIER"/>
    <property type="match status" value="1"/>
</dbReference>
<dbReference type="OrthoDB" id="329835at2759"/>
<dbReference type="Pfam" id="PF13602">
    <property type="entry name" value="ADH_zinc_N_2"/>
    <property type="match status" value="1"/>
</dbReference>
<dbReference type="InterPro" id="IPR014030">
    <property type="entry name" value="Ketoacyl_synth_N"/>
</dbReference>
<dbReference type="STRING" id="1448320.A0A319DL08"/>
<keyword evidence="1" id="KW-0596">Phosphopantetheine</keyword>
<dbReference type="SMART" id="SM00822">
    <property type="entry name" value="PKS_KR"/>
    <property type="match status" value="1"/>
</dbReference>
<dbReference type="SUPFAM" id="SSF51735">
    <property type="entry name" value="NAD(P)-binding Rossmann-fold domains"/>
    <property type="match status" value="2"/>
</dbReference>
<evidence type="ECO:0000259" key="11">
    <source>
        <dbReference type="PROSITE" id="PS52019"/>
    </source>
</evidence>
<dbReference type="SMART" id="SM00825">
    <property type="entry name" value="PKS_KS"/>
    <property type="match status" value="1"/>
</dbReference>
<dbReference type="Pfam" id="PF08659">
    <property type="entry name" value="KR"/>
    <property type="match status" value="1"/>
</dbReference>
<dbReference type="InterPro" id="IPR036291">
    <property type="entry name" value="NAD(P)-bd_dom_sf"/>
</dbReference>
<dbReference type="SUPFAM" id="SSF53901">
    <property type="entry name" value="Thiolase-like"/>
    <property type="match status" value="1"/>
</dbReference>
<sequence length="2508" mass="272722">MAEDSATAPLAIVGMACRFSGGATSPEKLWEMIVERRSGWTEIPSARFDAAGLYHPNGERVGTTHVKGGHFLEEDIARFDASFFGMPAETASAMDPQYRMELEIVYEALESAGIPMESLRGTNTSVYGGVMFRDYHDTHSRDPDTLPRYFMTGNAATMASNRISHFYDLCGPSMSVDTGCSTTLTALHLACQNLRRGESDLAVVTGASLMITPDIFLSMSNIGFLSPDGISYAFDSRANGYGRGEGVAALLVKRLDDALRDGDPIRAVLRETGVNQNGKTPSITAPRQAAQEALIRQCYARVGLDPSQTGYVEAHGTGTPTGDPLEVGALAEALGRNRSSEQPLYLGSVKANIGHTEAASGLASIIKVALALEKGQIPPNTQLKTLNSQLRLGERNIEIPIAVKRWPAGKEPRRASVNNFGFGGSNAHAILEFPNGTNGTDGSNGTTGINGNAGPDKRDTPRVFRLSAKDAPAVQQMAADLREYLQSHPPTDEETFLDRLAHTLGSRRSLFPWSAAVSATSRSDLIEALADERRLAPSRGTSPLRLGWVFTGQGAQWFAMGRELIATYPVFRAAIEECDRYMAEMGSTWTLMEELHRAEATSQVNNIIALVQLLWAWGVRPTAVTGHSSGEIAAAYAAGALDVQSAIGIAYLRGVLAEKFDDKILGRGGMVAVGLGREAANAYIARVTAGYCVVACVNSQASVTVSGDIPALAELEAMLQADQVFARRLRVNGAFHCDQMLPMADLFDWSLRYLLKPQPDFGPVLFSSPKTGLRIDDGSILATSAHWVGNMLQPVEFESSFRHMCFAEPSPDRARATQDVDLVLEVGPHGALGGPMQQLMTLPEFADSEIAYLPTLLRGKDSVAAMQRLAVDLLHRGYPVDLKAVNFPHGLPHLSVLHDLPSYPWNHRLRYWLEPRLNRAYRHRRGPPSDLVGSLQPSITPLAHTWRLILRLSDLPWLGDHRVQSDIVFPGAGLVSMAIEGMRQVVGGDGSHRGCTFELRDVDIAKALTVPETAEGIEVQLTIRPCEEQMLGTKDWQAFQIVSVSVSGDNRWTAHCRGRISMVATDHSHPVPPRLARSSYHRRLDPGHMWAAMRAVGIYHGPLFQNIRAVEARRSESRTVFTVADTAAVMPKQHQTPAVVHPTTLDSVFQAAYTLLPEAGARQSSAMVPRHIRALRVSDQLSSRPGHELAAYGTLDRRDRQSFQTSLSVMDASGEGRPLIEVDGLACQSLGRALARPVHPHEAEVCSRWEWAPDIACRQPAGWMDHIRCAPDPAEIETMRDLRRATVTYIHAIVTRLTVADIARLPRHHKKYYVWMAEQLKAASRNELGPASAQWAEAEAADQAALFARVAAASVNGEMLCRLGPRVAAILRQEVPPLEVMLEERLLFRYYIEALKWNRAAHQVSALVQLCAHKTPQARILEIGAGTGGGTQIVLDALGKEGSATGARFGRYDFTDISAGFFEAAKERFQDWAERMTFQQLDIERDPAAQGFEGGSYDVVVACQVLHATTQMDRTLTHVRQLLKPGGKLILLETTRDELDVFFTFGLLPGWWLAEEDERRTTPSLSLPFWQQVLARNGLTGIDLEVHDCESDDFYEFSTILATAQPPPAPLTAPVSIVLGPSTPPAPWLSALHTVVAGVTGCPPSVESLDTIDPRGKICLFLGEAEQPMLDRVQAADFDRILRVATRCKGLLWVSRGGAMEADQPAMSLSQGLLRTLKTEYQGTPFVSLDVDPRRPPWTTDTTQAIARILQGSFDEATELATREVEYAERDGVLHIPRAVKDVPRNQMLAPNDTLETRPRPFLDARRPLRMAIGTPGLIDTLGFRDDPDAGTDLAPDWIEMAPTAFGLNFRDIMVAMGQLQANAVMGFECAGTIVRLGSAAAAQGFAVGDRVCSLLRGHWATRPRAPWTSVMRIPRHLSEAEAASLPTVLATAYIALHDTARLQPGESVLIHAATGGVGQAAILLAQLLGAEIYATASTPAKRQLLMATYGIPADHIFSSRDPSFATEIHARTAGQGVDVVLNSLAGRLLQESFNCLREFGRLVEIGKRDLEQHSGLDLFPFTRNVSFASVDLLTWQARRGPEVARVLAAVGQLLETRRIRPVHPLTVYPISAIEKAFRTMQAGQHMGKIVISVDPQDLVPVVERPPPFALRPDASYLIVGGLGGIGRALCEWMVAHGARHLVVMSRHARPGSFVAELETLGCQVRTLACDIAAEEDLAEALKQCSDMPPLRGVIQAAMVLKDTILEQMTVSDFEAAVRPKVQGSWNLHQQLGPVDFFVMLSSLVGVMGGTSQANYAAGGAFQDALAAYRRHRGLPAVSLDLGMVRSVGFVAQTEGVQERLGQLGVTSLAEETVLQIVQQAITQPDGPAQIITGINTGPGAHWDEAAWIQDPRFAALKYREMSQASTARAGSGTQGRLRDQLAAVASPTEAAPVICRALGQKLGSMFGLAEEEISATRDLTSYGVDSLVAVELRNWLVAQVGAEVSIFELMQSPSLEALADRVAARRG</sequence>
<dbReference type="InterPro" id="IPR013968">
    <property type="entry name" value="PKS_KR"/>
</dbReference>
<evidence type="ECO:0000256" key="2">
    <source>
        <dbReference type="ARBA" id="ARBA00022553"/>
    </source>
</evidence>
<feature type="region of interest" description="N-terminal hotdog fold" evidence="8">
    <location>
        <begin position="929"/>
        <end position="1067"/>
    </location>
</feature>
<dbReference type="SUPFAM" id="SSF52151">
    <property type="entry name" value="FabD/lysophospholipase-like"/>
    <property type="match status" value="1"/>
</dbReference>
<dbReference type="SMART" id="SM00829">
    <property type="entry name" value="PKS_ER"/>
    <property type="match status" value="1"/>
</dbReference>
<dbReference type="Gene3D" id="3.40.47.10">
    <property type="match status" value="1"/>
</dbReference>
<dbReference type="Gene3D" id="3.40.50.150">
    <property type="entry name" value="Vaccinia Virus protein VP39"/>
    <property type="match status" value="1"/>
</dbReference>
<name>A0A319DL08_9EURO</name>
<dbReference type="InterPro" id="IPR016035">
    <property type="entry name" value="Acyl_Trfase/lysoPLipase"/>
</dbReference>
<dbReference type="InterPro" id="IPR036736">
    <property type="entry name" value="ACP-like_sf"/>
</dbReference>
<dbReference type="InterPro" id="IPR013154">
    <property type="entry name" value="ADH-like_N"/>
</dbReference>
<dbReference type="GO" id="GO:0031177">
    <property type="term" value="F:phosphopantetheine binding"/>
    <property type="evidence" value="ECO:0007669"/>
    <property type="project" value="InterPro"/>
</dbReference>
<evidence type="ECO:0000259" key="9">
    <source>
        <dbReference type="PROSITE" id="PS50075"/>
    </source>
</evidence>
<dbReference type="InterPro" id="IPR049900">
    <property type="entry name" value="PKS_mFAS_DH"/>
</dbReference>